<proteinExistence type="predicted"/>
<evidence type="ECO:0000313" key="1">
    <source>
        <dbReference type="EMBL" id="KAK6741631.1"/>
    </source>
</evidence>
<evidence type="ECO:0000313" key="2">
    <source>
        <dbReference type="Proteomes" id="UP001303046"/>
    </source>
</evidence>
<name>A0ABR1CUQ6_NECAM</name>
<accession>A0ABR1CUQ6</accession>
<keyword evidence="2" id="KW-1185">Reference proteome</keyword>
<dbReference type="Proteomes" id="UP001303046">
    <property type="component" value="Unassembled WGS sequence"/>
</dbReference>
<organism evidence="1 2">
    <name type="scientific">Necator americanus</name>
    <name type="common">Human hookworm</name>
    <dbReference type="NCBI Taxonomy" id="51031"/>
    <lineage>
        <taxon>Eukaryota</taxon>
        <taxon>Metazoa</taxon>
        <taxon>Ecdysozoa</taxon>
        <taxon>Nematoda</taxon>
        <taxon>Chromadorea</taxon>
        <taxon>Rhabditida</taxon>
        <taxon>Rhabditina</taxon>
        <taxon>Rhabditomorpha</taxon>
        <taxon>Strongyloidea</taxon>
        <taxon>Ancylostomatidae</taxon>
        <taxon>Bunostominae</taxon>
        <taxon>Necator</taxon>
    </lineage>
</organism>
<comment type="caution">
    <text evidence="1">The sequence shown here is derived from an EMBL/GenBank/DDBJ whole genome shotgun (WGS) entry which is preliminary data.</text>
</comment>
<dbReference type="EMBL" id="JAVFWL010000003">
    <property type="protein sequence ID" value="KAK6741631.1"/>
    <property type="molecule type" value="Genomic_DNA"/>
</dbReference>
<sequence length="71" mass="8464">MNCSREIYVIHTYILSVFIPEKQTKRKMELRIAKADRNDYLSRIRLFNPQFGSMTLKRTVQNKLNFLLVGD</sequence>
<gene>
    <name evidence="1" type="primary">Necator_chrIII.g10242</name>
    <name evidence="1" type="ORF">RB195_009477</name>
</gene>
<reference evidence="1 2" key="1">
    <citation type="submission" date="2023-08" db="EMBL/GenBank/DDBJ databases">
        <title>A Necator americanus chromosomal reference genome.</title>
        <authorList>
            <person name="Ilik V."/>
            <person name="Petrzelkova K.J."/>
            <person name="Pardy F."/>
            <person name="Fuh T."/>
            <person name="Niatou-Singa F.S."/>
            <person name="Gouil Q."/>
            <person name="Baker L."/>
            <person name="Ritchie M.E."/>
            <person name="Jex A.R."/>
            <person name="Gazzola D."/>
            <person name="Li H."/>
            <person name="Toshio Fujiwara R."/>
            <person name="Zhan B."/>
            <person name="Aroian R.V."/>
            <person name="Pafco B."/>
            <person name="Schwarz E.M."/>
        </authorList>
    </citation>
    <scope>NUCLEOTIDE SEQUENCE [LARGE SCALE GENOMIC DNA]</scope>
    <source>
        <strain evidence="1 2">Aroian</strain>
        <tissue evidence="1">Whole animal</tissue>
    </source>
</reference>
<protein>
    <submittedName>
        <fullName evidence="1">Uncharacterized protein</fullName>
    </submittedName>
</protein>